<proteinExistence type="predicted"/>
<dbReference type="EMBL" id="GBRH01195513">
    <property type="protein sequence ID" value="JAE02383.1"/>
    <property type="molecule type" value="Transcribed_RNA"/>
</dbReference>
<organism evidence="2">
    <name type="scientific">Arundo donax</name>
    <name type="common">Giant reed</name>
    <name type="synonym">Donax arundinaceus</name>
    <dbReference type="NCBI Taxonomy" id="35708"/>
    <lineage>
        <taxon>Eukaryota</taxon>
        <taxon>Viridiplantae</taxon>
        <taxon>Streptophyta</taxon>
        <taxon>Embryophyta</taxon>
        <taxon>Tracheophyta</taxon>
        <taxon>Spermatophyta</taxon>
        <taxon>Magnoliopsida</taxon>
        <taxon>Liliopsida</taxon>
        <taxon>Poales</taxon>
        <taxon>Poaceae</taxon>
        <taxon>PACMAD clade</taxon>
        <taxon>Arundinoideae</taxon>
        <taxon>Arundineae</taxon>
        <taxon>Arundo</taxon>
    </lineage>
</organism>
<dbReference type="AlphaFoldDB" id="A0A0A9F257"/>
<reference evidence="2" key="1">
    <citation type="submission" date="2014-09" db="EMBL/GenBank/DDBJ databases">
        <authorList>
            <person name="Magalhaes I.L.F."/>
            <person name="Oliveira U."/>
            <person name="Santos F.R."/>
            <person name="Vidigal T.H.D.A."/>
            <person name="Brescovit A.D."/>
            <person name="Santos A.J."/>
        </authorList>
    </citation>
    <scope>NUCLEOTIDE SEQUENCE</scope>
    <source>
        <tissue evidence="2">Shoot tissue taken approximately 20 cm above the soil surface</tissue>
    </source>
</reference>
<name>A0A0A9F257_ARUDO</name>
<keyword evidence="1" id="KW-1133">Transmembrane helix</keyword>
<reference evidence="2" key="2">
    <citation type="journal article" date="2015" name="Data Brief">
        <title>Shoot transcriptome of the giant reed, Arundo donax.</title>
        <authorList>
            <person name="Barrero R.A."/>
            <person name="Guerrero F.D."/>
            <person name="Moolhuijzen P."/>
            <person name="Goolsby J.A."/>
            <person name="Tidwell J."/>
            <person name="Bellgard S.E."/>
            <person name="Bellgard M.I."/>
        </authorList>
    </citation>
    <scope>NUCLEOTIDE SEQUENCE</scope>
    <source>
        <tissue evidence="2">Shoot tissue taken approximately 20 cm above the soil surface</tissue>
    </source>
</reference>
<feature type="transmembrane region" description="Helical" evidence="1">
    <location>
        <begin position="25"/>
        <end position="45"/>
    </location>
</feature>
<evidence type="ECO:0000256" key="1">
    <source>
        <dbReference type="SAM" id="Phobius"/>
    </source>
</evidence>
<accession>A0A0A9F257</accession>
<sequence>MECFKELLGCPLSRIADVGSSSPSLTMLAFQMSFWSTLSIYFLVFSDII</sequence>
<keyword evidence="1" id="KW-0472">Membrane</keyword>
<protein>
    <submittedName>
        <fullName evidence="2">Uncharacterized protein</fullName>
    </submittedName>
</protein>
<keyword evidence="1" id="KW-0812">Transmembrane</keyword>
<evidence type="ECO:0000313" key="2">
    <source>
        <dbReference type="EMBL" id="JAE02383.1"/>
    </source>
</evidence>